<keyword evidence="4 7" id="KW-0812">Transmembrane</keyword>
<comment type="subcellular location">
    <subcellularLocation>
        <location evidence="1">Membrane</location>
        <topology evidence="1">Multi-pass membrane protein</topology>
    </subcellularLocation>
</comment>
<dbReference type="GO" id="GO:0004252">
    <property type="term" value="F:serine-type endopeptidase activity"/>
    <property type="evidence" value="ECO:0007669"/>
    <property type="project" value="InterPro"/>
</dbReference>
<sequence>VTYSLIAFNTFIFLYQFGTEFSDPEAAGIFIYAFGLIPADFSIITMFTSMFLHGGIAHILGNMWFLWIFGDNVESTLGHVKFALFYLLCGVAAALCQVLMNPGSEIPMVGASGAIAGVLGLYMIRFPRARVHVFIFILIFFTTIRVPANIVLGFWFFNQLTNGMGTLGLDTTGGVAWFAHIGGFIAGIILNQAFKLIQIKSM</sequence>
<dbReference type="AlphaFoldDB" id="A0A381NRE7"/>
<feature type="non-terminal residue" evidence="9">
    <location>
        <position position="1"/>
    </location>
</feature>
<dbReference type="SUPFAM" id="SSF144091">
    <property type="entry name" value="Rhomboid-like"/>
    <property type="match status" value="1"/>
</dbReference>
<dbReference type="PANTHER" id="PTHR43066:SF26">
    <property type="entry name" value="RHOMBOID PROTEASE GLPG"/>
    <property type="match status" value="1"/>
</dbReference>
<reference evidence="9" key="1">
    <citation type="submission" date="2018-05" db="EMBL/GenBank/DDBJ databases">
        <authorList>
            <person name="Lanie J.A."/>
            <person name="Ng W.-L."/>
            <person name="Kazmierczak K.M."/>
            <person name="Andrzejewski T.M."/>
            <person name="Davidsen T.M."/>
            <person name="Wayne K.J."/>
            <person name="Tettelin H."/>
            <person name="Glass J.I."/>
            <person name="Rusch D."/>
            <person name="Podicherti R."/>
            <person name="Tsui H.-C.T."/>
            <person name="Winkler M.E."/>
        </authorList>
    </citation>
    <scope>NUCLEOTIDE SEQUENCE</scope>
</reference>
<keyword evidence="3" id="KW-0997">Cell inner membrane</keyword>
<evidence type="ECO:0000259" key="8">
    <source>
        <dbReference type="Pfam" id="PF01694"/>
    </source>
</evidence>
<dbReference type="FunFam" id="1.20.1540.10:FF:000027">
    <property type="entry name" value="Rhomboid family intramembrane serine protease"/>
    <property type="match status" value="1"/>
</dbReference>
<evidence type="ECO:0000313" key="9">
    <source>
        <dbReference type="EMBL" id="SUZ57162.1"/>
    </source>
</evidence>
<organism evidence="9">
    <name type="scientific">marine metagenome</name>
    <dbReference type="NCBI Taxonomy" id="408172"/>
    <lineage>
        <taxon>unclassified sequences</taxon>
        <taxon>metagenomes</taxon>
        <taxon>ecological metagenomes</taxon>
    </lineage>
</organism>
<feature type="transmembrane region" description="Helical" evidence="7">
    <location>
        <begin position="131"/>
        <end position="157"/>
    </location>
</feature>
<keyword evidence="5 7" id="KW-1133">Transmembrane helix</keyword>
<evidence type="ECO:0000256" key="1">
    <source>
        <dbReference type="ARBA" id="ARBA00004141"/>
    </source>
</evidence>
<dbReference type="PANTHER" id="PTHR43066">
    <property type="entry name" value="RHOMBOID-RELATED PROTEIN"/>
    <property type="match status" value="1"/>
</dbReference>
<feature type="transmembrane region" description="Helical" evidence="7">
    <location>
        <begin position="82"/>
        <end position="100"/>
    </location>
</feature>
<protein>
    <recommendedName>
        <fullName evidence="8">Peptidase S54 rhomboid domain-containing protein</fullName>
    </recommendedName>
</protein>
<feature type="transmembrane region" description="Helical" evidence="7">
    <location>
        <begin position="177"/>
        <end position="197"/>
    </location>
</feature>
<evidence type="ECO:0000256" key="7">
    <source>
        <dbReference type="SAM" id="Phobius"/>
    </source>
</evidence>
<feature type="transmembrane region" description="Helical" evidence="7">
    <location>
        <begin position="50"/>
        <end position="70"/>
    </location>
</feature>
<dbReference type="EMBL" id="UINC01000546">
    <property type="protein sequence ID" value="SUZ57162.1"/>
    <property type="molecule type" value="Genomic_DNA"/>
</dbReference>
<evidence type="ECO:0000256" key="6">
    <source>
        <dbReference type="ARBA" id="ARBA00023136"/>
    </source>
</evidence>
<dbReference type="GO" id="GO:0016020">
    <property type="term" value="C:membrane"/>
    <property type="evidence" value="ECO:0007669"/>
    <property type="project" value="UniProtKB-SubCell"/>
</dbReference>
<gene>
    <name evidence="9" type="ORF">METZ01_LOCUS10016</name>
</gene>
<dbReference type="Pfam" id="PF01694">
    <property type="entry name" value="Rhomboid"/>
    <property type="match status" value="1"/>
</dbReference>
<keyword evidence="6 7" id="KW-0472">Membrane</keyword>
<evidence type="ECO:0000256" key="2">
    <source>
        <dbReference type="ARBA" id="ARBA00022475"/>
    </source>
</evidence>
<dbReference type="InterPro" id="IPR022764">
    <property type="entry name" value="Peptidase_S54_rhomboid_dom"/>
</dbReference>
<dbReference type="Gene3D" id="1.20.1540.10">
    <property type="entry name" value="Rhomboid-like"/>
    <property type="match status" value="1"/>
</dbReference>
<evidence type="ECO:0000256" key="5">
    <source>
        <dbReference type="ARBA" id="ARBA00022989"/>
    </source>
</evidence>
<evidence type="ECO:0000256" key="4">
    <source>
        <dbReference type="ARBA" id="ARBA00022692"/>
    </source>
</evidence>
<name>A0A381NRE7_9ZZZZ</name>
<keyword evidence="2" id="KW-1003">Cell membrane</keyword>
<evidence type="ECO:0000256" key="3">
    <source>
        <dbReference type="ARBA" id="ARBA00022519"/>
    </source>
</evidence>
<feature type="domain" description="Peptidase S54 rhomboid" evidence="8">
    <location>
        <begin position="43"/>
        <end position="190"/>
    </location>
</feature>
<feature type="transmembrane region" description="Helical" evidence="7">
    <location>
        <begin position="106"/>
        <end position="124"/>
    </location>
</feature>
<dbReference type="InterPro" id="IPR035952">
    <property type="entry name" value="Rhomboid-like_sf"/>
</dbReference>
<accession>A0A381NRE7</accession>
<proteinExistence type="predicted"/>